<dbReference type="GO" id="GO:0004106">
    <property type="term" value="F:chorismate mutase activity"/>
    <property type="evidence" value="ECO:0007669"/>
    <property type="project" value="UniProtKB-EC"/>
</dbReference>
<evidence type="ECO:0000256" key="6">
    <source>
        <dbReference type="ARBA" id="ARBA00022498"/>
    </source>
</evidence>
<accession>A0ABR3GQX6</accession>
<proteinExistence type="predicted"/>
<evidence type="ECO:0000256" key="5">
    <source>
        <dbReference type="ARBA" id="ARBA00022490"/>
    </source>
</evidence>
<keyword evidence="10 12" id="KW-0413">Isomerase</keyword>
<keyword evidence="8 12" id="KW-0057">Aromatic amino acid biosynthesis</keyword>
<reference evidence="14 15" key="1">
    <citation type="submission" date="2024-02" db="EMBL/GenBank/DDBJ databases">
        <title>Discinaceae phylogenomics.</title>
        <authorList>
            <person name="Dirks A.C."/>
            <person name="James T.Y."/>
        </authorList>
    </citation>
    <scope>NUCLEOTIDE SEQUENCE [LARGE SCALE GENOMIC DNA]</scope>
    <source>
        <strain evidence="14 15">ACD0624</strain>
    </source>
</reference>
<evidence type="ECO:0000256" key="12">
    <source>
        <dbReference type="PIRNR" id="PIRNR017318"/>
    </source>
</evidence>
<dbReference type="InterPro" id="IPR036263">
    <property type="entry name" value="Chorismate_II_sf"/>
</dbReference>
<dbReference type="SUPFAM" id="SSF48600">
    <property type="entry name" value="Chorismate mutase II"/>
    <property type="match status" value="1"/>
</dbReference>
<dbReference type="PIRSF" id="PIRSF017318">
    <property type="entry name" value="Chor_mut_AroQ_eu"/>
    <property type="match status" value="1"/>
</dbReference>
<dbReference type="EMBL" id="JBBBZM010000023">
    <property type="protein sequence ID" value="KAL0638341.1"/>
    <property type="molecule type" value="Genomic_DNA"/>
</dbReference>
<evidence type="ECO:0000256" key="3">
    <source>
        <dbReference type="ARBA" id="ARBA00012404"/>
    </source>
</evidence>
<dbReference type="Pfam" id="PF01817">
    <property type="entry name" value="CM_2"/>
    <property type="match status" value="1"/>
</dbReference>
<dbReference type="InterPro" id="IPR037039">
    <property type="entry name" value="CM_AroQ_sf_eucaryotic"/>
</dbReference>
<keyword evidence="7 12" id="KW-0028">Amino-acid biosynthesis</keyword>
<dbReference type="EC" id="5.4.99.5" evidence="3 12"/>
<feature type="domain" description="Chorismate mutase" evidence="13">
    <location>
        <begin position="146"/>
        <end position="256"/>
    </location>
</feature>
<evidence type="ECO:0000259" key="13">
    <source>
        <dbReference type="Pfam" id="PF01817"/>
    </source>
</evidence>
<keyword evidence="5" id="KW-0963">Cytoplasm</keyword>
<dbReference type="InterPro" id="IPR008238">
    <property type="entry name" value="Chorismate_mutase_AroQ_euk"/>
</dbReference>
<evidence type="ECO:0000256" key="7">
    <source>
        <dbReference type="ARBA" id="ARBA00022605"/>
    </source>
</evidence>
<evidence type="ECO:0000256" key="2">
    <source>
        <dbReference type="ARBA" id="ARBA00004817"/>
    </source>
</evidence>
<evidence type="ECO:0000313" key="15">
    <source>
        <dbReference type="Proteomes" id="UP001447188"/>
    </source>
</evidence>
<evidence type="ECO:0000256" key="10">
    <source>
        <dbReference type="ARBA" id="ARBA00023235"/>
    </source>
</evidence>
<comment type="catalytic activity">
    <reaction evidence="11">
        <text>chorismate = prephenate</text>
        <dbReference type="Rhea" id="RHEA:13897"/>
        <dbReference type="ChEBI" id="CHEBI:29748"/>
        <dbReference type="ChEBI" id="CHEBI:29934"/>
        <dbReference type="EC" id="5.4.99.5"/>
    </reaction>
    <physiologicalReaction direction="left-to-right" evidence="11">
        <dbReference type="Rhea" id="RHEA:13898"/>
    </physiologicalReaction>
</comment>
<evidence type="ECO:0000256" key="9">
    <source>
        <dbReference type="ARBA" id="ARBA00023222"/>
    </source>
</evidence>
<dbReference type="NCBIfam" id="TIGR01802">
    <property type="entry name" value="CM_pl-yst"/>
    <property type="match status" value="1"/>
</dbReference>
<sequence length="273" mass="31077">MDGAIDLLDANSALDLNNIRFQLIRLEDTIIFHLIERVQFPLNPTIYQPGNIHIPNHTGSFLDWILHQQEIVHARVRRYQAPDEYAFFPDELPEPFLTPLTYPVLLHPNTVNLNQKLKHSYIHHILPAACSPSTADGGETNENYGSTAVSDVACLQALSRRIHFGKFVAEAKFREDPEHFSRMIRERDLDGLEKAITNEAVERQVLKRLELKARTYGTDPMEGTKSGGTTSQMKINVDAVVGMYRDHVIPQTKEIEIEYLLQRLDPVGETNNV</sequence>
<dbReference type="Gene3D" id="1.10.590.10">
    <property type="entry name" value="Chorismate mutase, AroQ class superfamily, eukaryotic"/>
    <property type="match status" value="1"/>
</dbReference>
<keyword evidence="6" id="KW-0827">Tyrosine biosynthesis</keyword>
<gene>
    <name evidence="14" type="primary">ARO7</name>
    <name evidence="14" type="ORF">Q9L58_002647</name>
</gene>
<dbReference type="Proteomes" id="UP001447188">
    <property type="component" value="Unassembled WGS sequence"/>
</dbReference>
<protein>
    <recommendedName>
        <fullName evidence="4 12">Chorismate mutase</fullName>
        <ecNumber evidence="3 12">5.4.99.5</ecNumber>
    </recommendedName>
</protein>
<dbReference type="PANTHER" id="PTHR21145">
    <property type="entry name" value="CHORISMATE MUTASE"/>
    <property type="match status" value="1"/>
</dbReference>
<keyword evidence="15" id="KW-1185">Reference proteome</keyword>
<evidence type="ECO:0000256" key="4">
    <source>
        <dbReference type="ARBA" id="ARBA00020296"/>
    </source>
</evidence>
<comment type="caution">
    <text evidence="14">The sequence shown here is derived from an EMBL/GenBank/DDBJ whole genome shotgun (WGS) entry which is preliminary data.</text>
</comment>
<comment type="subcellular location">
    <subcellularLocation>
        <location evidence="1">Cytoplasm</location>
    </subcellularLocation>
</comment>
<evidence type="ECO:0000256" key="8">
    <source>
        <dbReference type="ARBA" id="ARBA00023141"/>
    </source>
</evidence>
<evidence type="ECO:0000256" key="11">
    <source>
        <dbReference type="ARBA" id="ARBA00023979"/>
    </source>
</evidence>
<keyword evidence="9" id="KW-0584">Phenylalanine biosynthesis</keyword>
<evidence type="ECO:0000313" key="14">
    <source>
        <dbReference type="EMBL" id="KAL0638341.1"/>
    </source>
</evidence>
<name>A0ABR3GQX6_9PEZI</name>
<dbReference type="InterPro" id="IPR002701">
    <property type="entry name" value="CM_II_prokaryot"/>
</dbReference>
<organism evidence="14 15">
    <name type="scientific">Discina gigas</name>
    <dbReference type="NCBI Taxonomy" id="1032678"/>
    <lineage>
        <taxon>Eukaryota</taxon>
        <taxon>Fungi</taxon>
        <taxon>Dikarya</taxon>
        <taxon>Ascomycota</taxon>
        <taxon>Pezizomycotina</taxon>
        <taxon>Pezizomycetes</taxon>
        <taxon>Pezizales</taxon>
        <taxon>Discinaceae</taxon>
        <taxon>Discina</taxon>
    </lineage>
</organism>
<dbReference type="PANTHER" id="PTHR21145:SF12">
    <property type="entry name" value="CHORISMATE MUTASE"/>
    <property type="match status" value="1"/>
</dbReference>
<comment type="pathway">
    <text evidence="2">Metabolic intermediate biosynthesis; prephenate biosynthesis; prephenate from chorismate: step 1/1.</text>
</comment>
<evidence type="ECO:0000256" key="1">
    <source>
        <dbReference type="ARBA" id="ARBA00004496"/>
    </source>
</evidence>
<dbReference type="PROSITE" id="PS51169">
    <property type="entry name" value="CHORISMATE_MUT_3"/>
    <property type="match status" value="1"/>
</dbReference>